<name>A0ABM5M3I0_BACA1</name>
<evidence type="ECO:0000256" key="1">
    <source>
        <dbReference type="ARBA" id="ARBA00010088"/>
    </source>
</evidence>
<sequence>MCENNHKNLHISILKKYQIGNTEQVLMINGANRANPLLLFLHGGPGTAQIGYARHFQKELEQHFTVVNWDQRGAGLSYSKQVLKRSMTIRQFTEDAIEIAEMLVNSFKVQKIYLAGYSWGALLALTALQERPDLFYAYYGISQVVNVREEEQAAYRCLEEMNHENKKSIPAILLRLIGPPPWNKQIRHEIFRLCIELRRGGFTHKRQKAIKIFSQMLFGKEYGVKGCLQYMQGQSFSSRTLMDELYHFDAFKSVPSIKVPCCFISGRHDLIIPGTIPKSYCQRLSAPDKSWHWFENSAHSPHLEEPKLFADILSTHGRYHL</sequence>
<dbReference type="InterPro" id="IPR000073">
    <property type="entry name" value="AB_hydrolase_1"/>
</dbReference>
<protein>
    <submittedName>
        <fullName evidence="4">Proline iminopeptidase</fullName>
    </submittedName>
</protein>
<dbReference type="PANTHER" id="PTHR43798">
    <property type="entry name" value="MONOACYLGLYCEROL LIPASE"/>
    <property type="match status" value="1"/>
</dbReference>
<evidence type="ECO:0000259" key="3">
    <source>
        <dbReference type="Pfam" id="PF00561"/>
    </source>
</evidence>
<dbReference type="PANTHER" id="PTHR43798:SF33">
    <property type="entry name" value="HYDROLASE, PUTATIVE (AFU_ORTHOLOGUE AFUA_2G14860)-RELATED"/>
    <property type="match status" value="1"/>
</dbReference>
<dbReference type="Pfam" id="PF00561">
    <property type="entry name" value="Abhydrolase_1"/>
    <property type="match status" value="1"/>
</dbReference>
<dbReference type="InterPro" id="IPR029058">
    <property type="entry name" value="AB_hydrolase_fold"/>
</dbReference>
<evidence type="ECO:0000256" key="2">
    <source>
        <dbReference type="ARBA" id="ARBA00022801"/>
    </source>
</evidence>
<dbReference type="Gene3D" id="3.40.50.1820">
    <property type="entry name" value="alpha/beta hydrolase"/>
    <property type="match status" value="1"/>
</dbReference>
<accession>A0ABM5M3I0</accession>
<dbReference type="InterPro" id="IPR050266">
    <property type="entry name" value="AB_hydrolase_sf"/>
</dbReference>
<dbReference type="InterPro" id="IPR002410">
    <property type="entry name" value="Peptidase_S33"/>
</dbReference>
<dbReference type="EMBL" id="CP002207">
    <property type="protein sequence ID" value="ADP34753.1"/>
    <property type="molecule type" value="Genomic_DNA"/>
</dbReference>
<proteinExistence type="inferred from homology"/>
<dbReference type="Proteomes" id="UP000006867">
    <property type="component" value="Chromosome"/>
</dbReference>
<keyword evidence="5" id="KW-1185">Reference proteome</keyword>
<dbReference type="PRINTS" id="PR00793">
    <property type="entry name" value="PROAMNOPTASE"/>
</dbReference>
<dbReference type="SUPFAM" id="SSF53474">
    <property type="entry name" value="alpha/beta-Hydrolases"/>
    <property type="match status" value="1"/>
</dbReference>
<dbReference type="RefSeq" id="WP_003328290.1">
    <property type="nucleotide sequence ID" value="NC_014639.1"/>
</dbReference>
<reference evidence="4 5" key="1">
    <citation type="journal article" date="2011" name="Front. Microbiol.">
        <title>Genomic signatures of strain selection and enhancement in Bacillus atrophaeus var. globigii, a historical biowarfare simulant.</title>
        <authorList>
            <person name="Gibbons H.S."/>
            <person name="Broomall S.M."/>
            <person name="McNew L.A."/>
            <person name="Daligault H."/>
            <person name="Chapman C."/>
            <person name="Bruce D."/>
            <person name="Karavis M."/>
            <person name="Krepps M."/>
            <person name="McGregor P.A."/>
            <person name="Hong C."/>
            <person name="Park K.H."/>
            <person name="Akmal A."/>
            <person name="Feldman A."/>
            <person name="Lin J.S."/>
            <person name="Chang W.E."/>
            <person name="Higgs B.W."/>
            <person name="Demirev P."/>
            <person name="Lindquist J."/>
            <person name="Liem A."/>
            <person name="Fochler E."/>
            <person name="Read T.D."/>
            <person name="Tapia R."/>
            <person name="Johnson S."/>
            <person name="Bishop-Lilly K.A."/>
            <person name="Detter C."/>
            <person name="Han C."/>
            <person name="Sozhamannan S."/>
            <person name="Rosenzweig C.N."/>
            <person name="Skowronski E.W."/>
        </authorList>
    </citation>
    <scope>NUCLEOTIDE SEQUENCE [LARGE SCALE GENOMIC DNA]</scope>
    <source>
        <strain evidence="4 5">1942</strain>
    </source>
</reference>
<evidence type="ECO:0000313" key="5">
    <source>
        <dbReference type="Proteomes" id="UP000006867"/>
    </source>
</evidence>
<comment type="similarity">
    <text evidence="1">Belongs to the peptidase S33 family.</text>
</comment>
<evidence type="ECO:0000313" key="4">
    <source>
        <dbReference type="EMBL" id="ADP34753.1"/>
    </source>
</evidence>
<keyword evidence="2" id="KW-0378">Hydrolase</keyword>
<gene>
    <name evidence="4" type="ordered locus">BATR1942_19180</name>
</gene>
<organism evidence="4 5">
    <name type="scientific">Bacillus atrophaeus (strain 1942)</name>
    <dbReference type="NCBI Taxonomy" id="720555"/>
    <lineage>
        <taxon>Bacteria</taxon>
        <taxon>Bacillati</taxon>
        <taxon>Bacillota</taxon>
        <taxon>Bacilli</taxon>
        <taxon>Bacillales</taxon>
        <taxon>Bacillaceae</taxon>
        <taxon>Bacillus</taxon>
    </lineage>
</organism>
<feature type="domain" description="AB hydrolase-1" evidence="3">
    <location>
        <begin position="36"/>
        <end position="142"/>
    </location>
</feature>